<evidence type="ECO:0000313" key="4">
    <source>
        <dbReference type="EMBL" id="RIW37332.1"/>
    </source>
</evidence>
<evidence type="ECO:0000256" key="3">
    <source>
        <dbReference type="PIRSR" id="PIRSR607837-1"/>
    </source>
</evidence>
<dbReference type="Pfam" id="PF05163">
    <property type="entry name" value="DinB"/>
    <property type="match status" value="1"/>
</dbReference>
<evidence type="ECO:0000256" key="2">
    <source>
        <dbReference type="ARBA" id="ARBA00022723"/>
    </source>
</evidence>
<evidence type="ECO:0000313" key="5">
    <source>
        <dbReference type="Proteomes" id="UP000265801"/>
    </source>
</evidence>
<dbReference type="SUPFAM" id="SSF109854">
    <property type="entry name" value="DinB/YfiT-like putative metalloenzymes"/>
    <property type="match status" value="1"/>
</dbReference>
<gene>
    <name evidence="4" type="ORF">D3H55_04650</name>
</gene>
<sequence>MYQTINGFLNSWEMESSSTQKAMDNLTDDSLNQRIAEDHWTLGRLAWHITTAIKMITSQTNLAFEAPAEDFPVPESANYIAETYKSTNKAFINALQEQWKDEDLAKEINVFGRQMPAGSLLQFLLKHEIHHRGQMTVLMRQAGLNVPGIYGPSKEEWALMGMEPPKM</sequence>
<feature type="binding site" evidence="3">
    <location>
        <position position="131"/>
    </location>
    <ligand>
        <name>a divalent metal cation</name>
        <dbReference type="ChEBI" id="CHEBI:60240"/>
    </ligand>
</feature>
<keyword evidence="2 3" id="KW-0479">Metal-binding</keyword>
<dbReference type="Gene3D" id="1.20.120.450">
    <property type="entry name" value="dinb family like domain"/>
    <property type="match status" value="1"/>
</dbReference>
<comment type="similarity">
    <text evidence="1">Belongs to the DinB family.</text>
</comment>
<feature type="binding site" evidence="3">
    <location>
        <position position="127"/>
    </location>
    <ligand>
        <name>a divalent metal cation</name>
        <dbReference type="ChEBI" id="CHEBI:60240"/>
    </ligand>
</feature>
<feature type="binding site" evidence="3">
    <location>
        <position position="48"/>
    </location>
    <ligand>
        <name>a divalent metal cation</name>
        <dbReference type="ChEBI" id="CHEBI:60240"/>
    </ligand>
</feature>
<proteinExistence type="inferred from homology"/>
<reference evidence="4 5" key="1">
    <citation type="submission" date="2018-09" db="EMBL/GenBank/DDBJ databases">
        <title>Bacillus saliacetes sp. nov., isolated from Thai shrimp paste (Ka-pi).</title>
        <authorList>
            <person name="Daroonpunt R."/>
            <person name="Tanasupawat S."/>
            <person name="Yiamsombut S."/>
        </authorList>
    </citation>
    <scope>NUCLEOTIDE SEQUENCE [LARGE SCALE GENOMIC DNA]</scope>
    <source>
        <strain evidence="4 5">SKP7-4</strain>
    </source>
</reference>
<dbReference type="OrthoDB" id="119432at2"/>
<protein>
    <recommendedName>
        <fullName evidence="6">Damage-inducible protein DinB</fullName>
    </recommendedName>
</protein>
<evidence type="ECO:0000256" key="1">
    <source>
        <dbReference type="ARBA" id="ARBA00008635"/>
    </source>
</evidence>
<dbReference type="Proteomes" id="UP000265801">
    <property type="component" value="Unassembled WGS sequence"/>
</dbReference>
<dbReference type="InterPro" id="IPR034660">
    <property type="entry name" value="DinB/YfiT-like"/>
</dbReference>
<dbReference type="GO" id="GO:0046872">
    <property type="term" value="F:metal ion binding"/>
    <property type="evidence" value="ECO:0007669"/>
    <property type="project" value="UniProtKB-KW"/>
</dbReference>
<evidence type="ECO:0008006" key="6">
    <source>
        <dbReference type="Google" id="ProtNLM"/>
    </source>
</evidence>
<organism evidence="4 5">
    <name type="scientific">Bacillus salacetis</name>
    <dbReference type="NCBI Taxonomy" id="2315464"/>
    <lineage>
        <taxon>Bacteria</taxon>
        <taxon>Bacillati</taxon>
        <taxon>Bacillota</taxon>
        <taxon>Bacilli</taxon>
        <taxon>Bacillales</taxon>
        <taxon>Bacillaceae</taxon>
        <taxon>Bacillus</taxon>
    </lineage>
</organism>
<dbReference type="AlphaFoldDB" id="A0A3A1RA53"/>
<dbReference type="InterPro" id="IPR007837">
    <property type="entry name" value="DinB"/>
</dbReference>
<name>A0A3A1RA53_9BACI</name>
<dbReference type="RefSeq" id="WP_119545751.1">
    <property type="nucleotide sequence ID" value="NZ_QXIR01000004.1"/>
</dbReference>
<dbReference type="EMBL" id="QXIR01000004">
    <property type="protein sequence ID" value="RIW37332.1"/>
    <property type="molecule type" value="Genomic_DNA"/>
</dbReference>
<keyword evidence="5" id="KW-1185">Reference proteome</keyword>
<comment type="caution">
    <text evidence="4">The sequence shown here is derived from an EMBL/GenBank/DDBJ whole genome shotgun (WGS) entry which is preliminary data.</text>
</comment>
<accession>A0A3A1RA53</accession>